<reference evidence="5" key="1">
    <citation type="submission" date="2014-05" db="EMBL/GenBank/DDBJ databases">
        <title>The genome and life-stage specific transcriptomes of Globodera pallida elucidate key aspects of plant parasitism by a cyst nematode.</title>
        <authorList>
            <person name="Cotton J.A."/>
            <person name="Lilley C.J."/>
            <person name="Jones L.M."/>
            <person name="Kikuchi T."/>
            <person name="Reid A.J."/>
            <person name="Thorpe P."/>
            <person name="Tsai I.J."/>
            <person name="Beasley H."/>
            <person name="Blok V."/>
            <person name="Cock P.J.A."/>
            <person name="Van den Akker S.E."/>
            <person name="Holroyd N."/>
            <person name="Hunt M."/>
            <person name="Mantelin S."/>
            <person name="Naghra H."/>
            <person name="Pain A."/>
            <person name="Palomares-Rius J.E."/>
            <person name="Zarowiecki M."/>
            <person name="Berriman M."/>
            <person name="Jones J.T."/>
            <person name="Urwin P.E."/>
        </authorList>
    </citation>
    <scope>NUCLEOTIDE SEQUENCE [LARGE SCALE GENOMIC DNA]</scope>
    <source>
        <strain evidence="5">Lindley</strain>
    </source>
</reference>
<feature type="region of interest" description="Disordered" evidence="3">
    <location>
        <begin position="311"/>
        <end position="342"/>
    </location>
</feature>
<feature type="domain" description="PID" evidence="4">
    <location>
        <begin position="854"/>
        <end position="912"/>
    </location>
</feature>
<accession>A0A183C2J7</accession>
<name>A0A183C2J7_GLOPA</name>
<evidence type="ECO:0000259" key="4">
    <source>
        <dbReference type="PROSITE" id="PS01179"/>
    </source>
</evidence>
<dbReference type="CDD" id="cd01212">
    <property type="entry name" value="PTB_JIP"/>
    <property type="match status" value="1"/>
</dbReference>
<evidence type="ECO:0000256" key="2">
    <source>
        <dbReference type="ARBA" id="ARBA00022490"/>
    </source>
</evidence>
<feature type="compositionally biased region" description="Acidic residues" evidence="3">
    <location>
        <begin position="329"/>
        <end position="338"/>
    </location>
</feature>
<keyword evidence="2" id="KW-0963">Cytoplasm</keyword>
<evidence type="ECO:0000256" key="3">
    <source>
        <dbReference type="SAM" id="MobiDB-lite"/>
    </source>
</evidence>
<dbReference type="Pfam" id="PF00640">
    <property type="entry name" value="PID"/>
    <property type="match status" value="1"/>
</dbReference>
<feature type="compositionally biased region" description="Basic and acidic residues" evidence="3">
    <location>
        <begin position="583"/>
        <end position="598"/>
    </location>
</feature>
<feature type="compositionally biased region" description="Basic and acidic residues" evidence="3">
    <location>
        <begin position="647"/>
        <end position="662"/>
    </location>
</feature>
<dbReference type="AlphaFoldDB" id="A0A183C2J7"/>
<evidence type="ECO:0000256" key="1">
    <source>
        <dbReference type="ARBA" id="ARBA00004496"/>
    </source>
</evidence>
<dbReference type="InterPro" id="IPR047178">
    <property type="entry name" value="JIP1_scaffold"/>
</dbReference>
<dbReference type="PROSITE" id="PS01179">
    <property type="entry name" value="PID"/>
    <property type="match status" value="1"/>
</dbReference>
<feature type="compositionally biased region" description="Basic and acidic residues" evidence="3">
    <location>
        <begin position="313"/>
        <end position="325"/>
    </location>
</feature>
<feature type="compositionally biased region" description="Low complexity" evidence="3">
    <location>
        <begin position="224"/>
        <end position="238"/>
    </location>
</feature>
<feature type="compositionally biased region" description="Acidic residues" evidence="3">
    <location>
        <begin position="599"/>
        <end position="637"/>
    </location>
</feature>
<dbReference type="SMART" id="SM00462">
    <property type="entry name" value="PTB"/>
    <property type="match status" value="1"/>
</dbReference>
<dbReference type="InterPro" id="IPR006020">
    <property type="entry name" value="PTB/PI_dom"/>
</dbReference>
<proteinExistence type="predicted"/>
<dbReference type="GO" id="GO:0046328">
    <property type="term" value="P:regulation of JNK cascade"/>
    <property type="evidence" value="ECO:0007669"/>
    <property type="project" value="InterPro"/>
</dbReference>
<feature type="region of interest" description="Disordered" evidence="3">
    <location>
        <begin position="1"/>
        <end position="134"/>
    </location>
</feature>
<dbReference type="WBParaSite" id="GPLIN_000709100">
    <property type="protein sequence ID" value="GPLIN_000709100"/>
    <property type="gene ID" value="GPLIN_000709100"/>
</dbReference>
<feature type="compositionally biased region" description="Acidic residues" evidence="3">
    <location>
        <begin position="26"/>
        <end position="67"/>
    </location>
</feature>
<keyword evidence="5" id="KW-1185">Reference proteome</keyword>
<organism evidence="5 6">
    <name type="scientific">Globodera pallida</name>
    <name type="common">Potato cyst nematode worm</name>
    <name type="synonym">Heterodera pallida</name>
    <dbReference type="NCBI Taxonomy" id="36090"/>
    <lineage>
        <taxon>Eukaryota</taxon>
        <taxon>Metazoa</taxon>
        <taxon>Ecdysozoa</taxon>
        <taxon>Nematoda</taxon>
        <taxon>Chromadorea</taxon>
        <taxon>Rhabditida</taxon>
        <taxon>Tylenchina</taxon>
        <taxon>Tylenchomorpha</taxon>
        <taxon>Tylenchoidea</taxon>
        <taxon>Heteroderidae</taxon>
        <taxon>Heteroderinae</taxon>
        <taxon>Globodera</taxon>
    </lineage>
</organism>
<reference evidence="6" key="2">
    <citation type="submission" date="2016-06" db="UniProtKB">
        <authorList>
            <consortium name="WormBaseParasite"/>
        </authorList>
    </citation>
    <scope>IDENTIFICATION</scope>
</reference>
<feature type="region of interest" description="Disordered" evidence="3">
    <location>
        <begin position="386"/>
        <end position="417"/>
    </location>
</feature>
<feature type="compositionally biased region" description="Basic and acidic residues" evidence="3">
    <location>
        <begin position="114"/>
        <end position="125"/>
    </location>
</feature>
<feature type="compositionally biased region" description="Basic and acidic residues" evidence="3">
    <location>
        <begin position="16"/>
        <end position="25"/>
    </location>
</feature>
<protein>
    <submittedName>
        <fullName evidence="6">PID domain-containing protein</fullName>
    </submittedName>
</protein>
<feature type="region of interest" description="Disordered" evidence="3">
    <location>
        <begin position="487"/>
        <end position="694"/>
    </location>
</feature>
<feature type="region of interest" description="Disordered" evidence="3">
    <location>
        <begin position="220"/>
        <end position="279"/>
    </location>
</feature>
<dbReference type="PANTHER" id="PTHR47437:SF4">
    <property type="entry name" value="JNK-INTERACTING PROTEIN 1-LIKE PROTEIN"/>
    <property type="match status" value="1"/>
</dbReference>
<dbReference type="SUPFAM" id="SSF50729">
    <property type="entry name" value="PH domain-like"/>
    <property type="match status" value="1"/>
</dbReference>
<dbReference type="GO" id="GO:0005737">
    <property type="term" value="C:cytoplasm"/>
    <property type="evidence" value="ECO:0007669"/>
    <property type="project" value="UniProtKB-SubCell"/>
</dbReference>
<evidence type="ECO:0000313" key="6">
    <source>
        <dbReference type="WBParaSite" id="GPLIN_000709100"/>
    </source>
</evidence>
<dbReference type="Gene3D" id="2.30.29.30">
    <property type="entry name" value="Pleckstrin-homology domain (PH domain)/Phosphotyrosine-binding domain (PTB)"/>
    <property type="match status" value="1"/>
</dbReference>
<evidence type="ECO:0000313" key="5">
    <source>
        <dbReference type="Proteomes" id="UP000050741"/>
    </source>
</evidence>
<comment type="subcellular location">
    <subcellularLocation>
        <location evidence="1">Cytoplasm</location>
    </subcellularLocation>
</comment>
<feature type="compositionally biased region" description="Acidic residues" evidence="3">
    <location>
        <begin position="663"/>
        <end position="677"/>
    </location>
</feature>
<dbReference type="InterPro" id="IPR011993">
    <property type="entry name" value="PH-like_dom_sf"/>
</dbReference>
<dbReference type="Proteomes" id="UP000050741">
    <property type="component" value="Unassembled WGS sequence"/>
</dbReference>
<dbReference type="GO" id="GO:0005078">
    <property type="term" value="F:MAP-kinase scaffold activity"/>
    <property type="evidence" value="ECO:0007669"/>
    <property type="project" value="TreeGrafter"/>
</dbReference>
<feature type="compositionally biased region" description="Basic residues" evidence="3">
    <location>
        <begin position="518"/>
        <end position="529"/>
    </location>
</feature>
<feature type="compositionally biased region" description="Polar residues" evidence="3">
    <location>
        <begin position="487"/>
        <end position="505"/>
    </location>
</feature>
<dbReference type="GO" id="GO:0008432">
    <property type="term" value="F:JUN kinase binding"/>
    <property type="evidence" value="ECO:0007669"/>
    <property type="project" value="TreeGrafter"/>
</dbReference>
<dbReference type="PANTHER" id="PTHR47437">
    <property type="entry name" value="JNK-INTERACTING PROTEIN 1-LIKE PROTEIN"/>
    <property type="match status" value="1"/>
</dbReference>
<feature type="compositionally biased region" description="Polar residues" evidence="3">
    <location>
        <begin position="87"/>
        <end position="111"/>
    </location>
</feature>
<sequence length="924" mass="105308">MVNSPAPNFLTLKEVFANEKLKMDGMTEEQEEEEKEAEEAEEEEEEEEAEEEQEEEEEEDEWEEEEIERIIQRSSHFLKRDGKGRTTLPQSCSAHANLSQAKRQKWQQTTPLELDTKKDERRGEAGEDSDEELFAQHSSLLSLRKSKSAFAGFQSPRVDKSTAPFDCPIIVRKTIGEAAAESAEGGRVVKKEDDEEKGGGIEELIDLARGDVLQFRMSHRMNSRRVSPSRSCSSSASSLPVGERAVSRWSAPAANSEKESETGDELGTWEERIDVDQGGVEEEVEELDSLNKFGGQLLQNMKHLEIDGNGWHLRREEEDGVEEKMSTTTDEEENDDEHEDRVACVDSRKQMRVFVSKNCYPITRCRKNMPNSRSDSQLLWNRHLTEAAPPPPAAFPLEESEEDLKGEPPTKPPKTTAIAHSKTHVGLMAEAVEEEQNWKVEEKLKMEDEQNWKVEEKLKMEDEQNWKSLLPGYDVLSPIRTRNVSSANLATAQEGGTSLSSSPNYSEDEEIKGDEKKRCRTMRKGRRIPVQRSAAERLCRRGSPPHAQNDLLSDSEISDLEQQIASGRLERNSNDSSTALGEFLEKRRSEEVTEREDRLNEEEEEEEEEEEKEEEKEEEEEEEKEEEKEEEEEEEKEATEACGSATGERRVGTGRGLDADRLNEEEEEEEEEEEGMSEEATSSSEDGSFSPERRRSEVFDHNLVIGTSSSMPIFPFNAENSYWGGGKPNFWQGECPTEDGDNPWGEKTIQRTKCTGRWGGEKKKTADVAIETGSAGEDAQRRRLQLWDALVAHHKGNDVLMQAINKVCAVYQQKEEILVPQTVLMEVSFRGVHVIDKRKRDIFRCPTFDFFFSLQNISFCGAHPKELRYFGFITKHPLLPRFACHVFLSSESTEPIVEAIGRAFKRSYDEYMAFAHPTEDIFIE</sequence>
<dbReference type="GO" id="GO:0007254">
    <property type="term" value="P:JNK cascade"/>
    <property type="evidence" value="ECO:0007669"/>
    <property type="project" value="TreeGrafter"/>
</dbReference>